<dbReference type="KEGG" id="ote:Oter_2341"/>
<gene>
    <name evidence="2" type="ordered locus">Oter_2341</name>
</gene>
<proteinExistence type="predicted"/>
<evidence type="ECO:0000313" key="3">
    <source>
        <dbReference type="Proteomes" id="UP000007013"/>
    </source>
</evidence>
<dbReference type="HOGENOM" id="CLU_129822_0_0_0"/>
<dbReference type="Proteomes" id="UP000007013">
    <property type="component" value="Chromosome"/>
</dbReference>
<protein>
    <submittedName>
        <fullName evidence="2">Uncharacterized protein</fullName>
    </submittedName>
</protein>
<dbReference type="OrthoDB" id="199825at2"/>
<dbReference type="AlphaFoldDB" id="B1ZQL4"/>
<organism evidence="2 3">
    <name type="scientific">Opitutus terrae (strain DSM 11246 / JCM 15787 / PB90-1)</name>
    <dbReference type="NCBI Taxonomy" id="452637"/>
    <lineage>
        <taxon>Bacteria</taxon>
        <taxon>Pseudomonadati</taxon>
        <taxon>Verrucomicrobiota</taxon>
        <taxon>Opitutia</taxon>
        <taxon>Opitutales</taxon>
        <taxon>Opitutaceae</taxon>
        <taxon>Opitutus</taxon>
    </lineage>
</organism>
<dbReference type="eggNOG" id="ENOG5032KM9">
    <property type="taxonomic scope" value="Bacteria"/>
</dbReference>
<feature type="compositionally biased region" description="Basic and acidic residues" evidence="1">
    <location>
        <begin position="41"/>
        <end position="94"/>
    </location>
</feature>
<name>B1ZQL4_OPITP</name>
<dbReference type="RefSeq" id="WP_012375160.1">
    <property type="nucleotide sequence ID" value="NC_010571.1"/>
</dbReference>
<reference evidence="2 3" key="1">
    <citation type="journal article" date="2011" name="J. Bacteriol.">
        <title>Genome sequence of the verrucomicrobium Opitutus terrae PB90-1, an abundant inhabitant of rice paddy soil ecosystems.</title>
        <authorList>
            <person name="van Passel M.W."/>
            <person name="Kant R."/>
            <person name="Palva A."/>
            <person name="Copeland A."/>
            <person name="Lucas S."/>
            <person name="Lapidus A."/>
            <person name="Glavina del Rio T."/>
            <person name="Pitluck S."/>
            <person name="Goltsman E."/>
            <person name="Clum A."/>
            <person name="Sun H."/>
            <person name="Schmutz J."/>
            <person name="Larimer F.W."/>
            <person name="Land M.L."/>
            <person name="Hauser L."/>
            <person name="Kyrpides N."/>
            <person name="Mikhailova N."/>
            <person name="Richardson P.P."/>
            <person name="Janssen P.H."/>
            <person name="de Vos W.M."/>
            <person name="Smidt H."/>
        </authorList>
    </citation>
    <scope>NUCLEOTIDE SEQUENCE [LARGE SCALE GENOMIC DNA]</scope>
    <source>
        <strain evidence="3">DSM 11246 / JCM 15787 / PB90-1</strain>
    </source>
</reference>
<feature type="region of interest" description="Disordered" evidence="1">
    <location>
        <begin position="41"/>
        <end position="98"/>
    </location>
</feature>
<sequence>MKKWMYLVSVGSLLAIFLFFYFAHVEEARILDKKRTEEAAAKAKVEADRKAEIEQKARDDAAKRAADRAAEEAKKEADRAAKQAAEDKKVKDATDAANAKADGYAKQAGELEVQLSALRTQKEKLNREEFELAKQVELARVAKRNAELEIQRMTDMIAKRAADSAIATPPPPPAKKS</sequence>
<dbReference type="EMBL" id="CP001032">
    <property type="protein sequence ID" value="ACB75623.1"/>
    <property type="molecule type" value="Genomic_DNA"/>
</dbReference>
<evidence type="ECO:0000313" key="2">
    <source>
        <dbReference type="EMBL" id="ACB75623.1"/>
    </source>
</evidence>
<evidence type="ECO:0000256" key="1">
    <source>
        <dbReference type="SAM" id="MobiDB-lite"/>
    </source>
</evidence>
<dbReference type="STRING" id="452637.Oter_2341"/>
<keyword evidence="3" id="KW-1185">Reference proteome</keyword>
<accession>B1ZQL4</accession>